<evidence type="ECO:0000256" key="2">
    <source>
        <dbReference type="ARBA" id="ARBA00022801"/>
    </source>
</evidence>
<accession>A0A3B4F324</accession>
<name>A0A3B4F324_9CICH</name>
<evidence type="ECO:0000256" key="3">
    <source>
        <dbReference type="ARBA" id="ARBA00022825"/>
    </source>
</evidence>
<dbReference type="CDD" id="cd00190">
    <property type="entry name" value="Tryp_SPc"/>
    <property type="match status" value="1"/>
</dbReference>
<sequence>LTKHGAWPWIVSLQWRGRHACGASVIGSDWLLTAAHCNVDLQSWSAVLGLHAQNDQTSEAVQTRQVDRIIFNEQYNRRTKQADIAMMHLQQPINFTQWVQPVCLPPEGQNFTAGRKCFIAGWGRNTDAWFCQRFLPVKREFFLPIVAKVLLIGGHMIVGFFSGDSGGPLMCLDDGSWTLIGVTSFGAGCGLPQKPGVYARVSAFASWVAQTRHAFNFLCLSVTTRTEMC</sequence>
<evidence type="ECO:0000256" key="1">
    <source>
        <dbReference type="ARBA" id="ARBA00022670"/>
    </source>
</evidence>
<dbReference type="GO" id="GO:0006508">
    <property type="term" value="P:proteolysis"/>
    <property type="evidence" value="ECO:0007669"/>
    <property type="project" value="UniProtKB-KW"/>
</dbReference>
<keyword evidence="4" id="KW-1015">Disulfide bond</keyword>
<dbReference type="PRINTS" id="PR00722">
    <property type="entry name" value="CHYMOTRYPSIN"/>
</dbReference>
<dbReference type="InterPro" id="IPR001254">
    <property type="entry name" value="Trypsin_dom"/>
</dbReference>
<dbReference type="PANTHER" id="PTHR24252">
    <property type="entry name" value="ACROSIN-RELATED"/>
    <property type="match status" value="1"/>
</dbReference>
<dbReference type="GeneTree" id="ENSGT00940000164655"/>
<dbReference type="STRING" id="303518.ENSPNYP00000004019"/>
<dbReference type="PROSITE" id="PS50240">
    <property type="entry name" value="TRYPSIN_DOM"/>
    <property type="match status" value="1"/>
</dbReference>
<evidence type="ECO:0000259" key="5">
    <source>
        <dbReference type="PROSITE" id="PS50240"/>
    </source>
</evidence>
<dbReference type="Pfam" id="PF00089">
    <property type="entry name" value="Trypsin"/>
    <property type="match status" value="1"/>
</dbReference>
<dbReference type="Gene3D" id="2.40.10.10">
    <property type="entry name" value="Trypsin-like serine proteases"/>
    <property type="match status" value="2"/>
</dbReference>
<reference evidence="6" key="1">
    <citation type="submission" date="2023-09" db="UniProtKB">
        <authorList>
            <consortium name="Ensembl"/>
        </authorList>
    </citation>
    <scope>IDENTIFICATION</scope>
</reference>
<dbReference type="InterPro" id="IPR043504">
    <property type="entry name" value="Peptidase_S1_PA_chymotrypsin"/>
</dbReference>
<dbReference type="SUPFAM" id="SSF50494">
    <property type="entry name" value="Trypsin-like serine proteases"/>
    <property type="match status" value="1"/>
</dbReference>
<evidence type="ECO:0000256" key="4">
    <source>
        <dbReference type="ARBA" id="ARBA00023157"/>
    </source>
</evidence>
<dbReference type="AlphaFoldDB" id="A0A3B4F324"/>
<dbReference type="PROSITE" id="PS00134">
    <property type="entry name" value="TRYPSIN_HIS"/>
    <property type="match status" value="1"/>
</dbReference>
<protein>
    <recommendedName>
        <fullName evidence="5">Peptidase S1 domain-containing protein</fullName>
    </recommendedName>
</protein>
<evidence type="ECO:0000313" key="6">
    <source>
        <dbReference type="Ensembl" id="ENSPNYP00000004019.1"/>
    </source>
</evidence>
<organism evidence="6">
    <name type="scientific">Pundamilia nyererei</name>
    <dbReference type="NCBI Taxonomy" id="303518"/>
    <lineage>
        <taxon>Eukaryota</taxon>
        <taxon>Metazoa</taxon>
        <taxon>Chordata</taxon>
        <taxon>Craniata</taxon>
        <taxon>Vertebrata</taxon>
        <taxon>Euteleostomi</taxon>
        <taxon>Actinopterygii</taxon>
        <taxon>Neopterygii</taxon>
        <taxon>Teleostei</taxon>
        <taxon>Neoteleostei</taxon>
        <taxon>Acanthomorphata</taxon>
        <taxon>Ovalentaria</taxon>
        <taxon>Cichlomorphae</taxon>
        <taxon>Cichliformes</taxon>
        <taxon>Cichlidae</taxon>
        <taxon>African cichlids</taxon>
        <taxon>Pseudocrenilabrinae</taxon>
        <taxon>Haplochromini</taxon>
        <taxon>Pundamilia</taxon>
    </lineage>
</organism>
<dbReference type="InterPro" id="IPR001314">
    <property type="entry name" value="Peptidase_S1A"/>
</dbReference>
<keyword evidence="3" id="KW-0720">Serine protease</keyword>
<dbReference type="SMART" id="SM00020">
    <property type="entry name" value="Tryp_SPc"/>
    <property type="match status" value="1"/>
</dbReference>
<dbReference type="Ensembl" id="ENSPNYT00000004120.1">
    <property type="protein sequence ID" value="ENSPNYP00000004019.1"/>
    <property type="gene ID" value="ENSPNYG00000003052.1"/>
</dbReference>
<dbReference type="PANTHER" id="PTHR24252:SF16">
    <property type="entry name" value="TRANSMEMBRANE SERINE PROTEASE 15"/>
    <property type="match status" value="1"/>
</dbReference>
<dbReference type="InterPro" id="IPR009003">
    <property type="entry name" value="Peptidase_S1_PA"/>
</dbReference>
<dbReference type="InterPro" id="IPR018114">
    <property type="entry name" value="TRYPSIN_HIS"/>
</dbReference>
<feature type="domain" description="Peptidase S1" evidence="5">
    <location>
        <begin position="1"/>
        <end position="213"/>
    </location>
</feature>
<keyword evidence="2" id="KW-0378">Hydrolase</keyword>
<proteinExistence type="predicted"/>
<keyword evidence="1" id="KW-0645">Protease</keyword>
<dbReference type="FunFam" id="2.40.10.10:FF:000007">
    <property type="entry name" value="Transmembrane serine protease 7"/>
    <property type="match status" value="1"/>
</dbReference>
<dbReference type="GO" id="GO:0004252">
    <property type="term" value="F:serine-type endopeptidase activity"/>
    <property type="evidence" value="ECO:0007669"/>
    <property type="project" value="InterPro"/>
</dbReference>